<feature type="transmembrane region" description="Helical" evidence="1">
    <location>
        <begin position="6"/>
        <end position="28"/>
    </location>
</feature>
<dbReference type="EMBL" id="SJPW01000005">
    <property type="protein sequence ID" value="TWU50779.1"/>
    <property type="molecule type" value="Genomic_DNA"/>
</dbReference>
<keyword evidence="3" id="KW-1185">Reference proteome</keyword>
<dbReference type="Proteomes" id="UP000318288">
    <property type="component" value="Unassembled WGS sequence"/>
</dbReference>
<gene>
    <name evidence="2" type="ORF">Poly51_40720</name>
</gene>
<keyword evidence="1" id="KW-0812">Transmembrane</keyword>
<evidence type="ECO:0000256" key="1">
    <source>
        <dbReference type="SAM" id="Phobius"/>
    </source>
</evidence>
<reference evidence="2 3" key="1">
    <citation type="submission" date="2019-02" db="EMBL/GenBank/DDBJ databases">
        <title>Deep-cultivation of Planctomycetes and their phenomic and genomic characterization uncovers novel biology.</title>
        <authorList>
            <person name="Wiegand S."/>
            <person name="Jogler M."/>
            <person name="Boedeker C."/>
            <person name="Pinto D."/>
            <person name="Vollmers J."/>
            <person name="Rivas-Marin E."/>
            <person name="Kohn T."/>
            <person name="Peeters S.H."/>
            <person name="Heuer A."/>
            <person name="Rast P."/>
            <person name="Oberbeckmann S."/>
            <person name="Bunk B."/>
            <person name="Jeske O."/>
            <person name="Meyerdierks A."/>
            <person name="Storesund J.E."/>
            <person name="Kallscheuer N."/>
            <person name="Luecker S."/>
            <person name="Lage O.M."/>
            <person name="Pohl T."/>
            <person name="Merkel B.J."/>
            <person name="Hornburger P."/>
            <person name="Mueller R.-W."/>
            <person name="Bruemmer F."/>
            <person name="Labrenz M."/>
            <person name="Spormann A.M."/>
            <person name="Op Den Camp H."/>
            <person name="Overmann J."/>
            <person name="Amann R."/>
            <person name="Jetten M.S.M."/>
            <person name="Mascher T."/>
            <person name="Medema M.H."/>
            <person name="Devos D.P."/>
            <person name="Kaster A.-K."/>
            <person name="Ovreas L."/>
            <person name="Rohde M."/>
            <person name="Galperin M.Y."/>
            <person name="Jogler C."/>
        </authorList>
    </citation>
    <scope>NUCLEOTIDE SEQUENCE [LARGE SCALE GENOMIC DNA]</scope>
    <source>
        <strain evidence="2 3">Poly51</strain>
    </source>
</reference>
<proteinExistence type="predicted"/>
<evidence type="ECO:0000313" key="3">
    <source>
        <dbReference type="Proteomes" id="UP000318288"/>
    </source>
</evidence>
<accession>A0A5C6ETI5</accession>
<organism evidence="2 3">
    <name type="scientific">Rubripirellula tenax</name>
    <dbReference type="NCBI Taxonomy" id="2528015"/>
    <lineage>
        <taxon>Bacteria</taxon>
        <taxon>Pseudomonadati</taxon>
        <taxon>Planctomycetota</taxon>
        <taxon>Planctomycetia</taxon>
        <taxon>Pirellulales</taxon>
        <taxon>Pirellulaceae</taxon>
        <taxon>Rubripirellula</taxon>
    </lineage>
</organism>
<evidence type="ECO:0008006" key="4">
    <source>
        <dbReference type="Google" id="ProtNLM"/>
    </source>
</evidence>
<name>A0A5C6ETI5_9BACT</name>
<keyword evidence="1" id="KW-1133">Transmembrane helix</keyword>
<evidence type="ECO:0000313" key="2">
    <source>
        <dbReference type="EMBL" id="TWU50779.1"/>
    </source>
</evidence>
<comment type="caution">
    <text evidence="2">The sequence shown here is derived from an EMBL/GenBank/DDBJ whole genome shotgun (WGS) entry which is preliminary data.</text>
</comment>
<dbReference type="OrthoDB" id="227904at2"/>
<keyword evidence="1" id="KW-0472">Membrane</keyword>
<sequence length="1337" mass="142478">MRSTLATYALMTCRALRCGSGYGIFLMVSLRPWFYRLAKAAFWGGLVMLLARNWIAVELVQRIGSRIAEHTIEVEKIHIGFHAITVTRLRIEDEPDLATPLLVVERAEVRLSIVNGIRNGVWAESVIVEAPEVALRFADDGQLATRLPASQSEGGSTATTIPVGQLLVRDAKLTATQVGRLPFEVGDVSMEVLADNEVQVRVNVPDILGAHVLLRSIVDAKTFAGHTQLRVPDFHIDTNHLATLSLAPDMLAGVGISADAAVSVSIHHPANDFDLAHHRASVNASLRNVDSDRAGTLVASMQCAAKLDESQLDITLDGKAIDGQIGFLANVDLQSPEVTTKWSTLAQNLDLRRVIQHFDPSMDAGAIANLTGNGSARFDGVSVSFDAVVDASASEMNARVDRSSSGPSDVVKCAITTASVRVAGSLPIADPEKIQGTIHGQFDCPEFLLAPLARFSTLNSVQQLRDLDGKVAIHGEFASPLDISKIVERCVASGHVTTTDVRAAGLRLQDGDLSLKVTDGIVHATTGELFVLEPHSGEVVARGSAMAQTTITTSDLMKSPLVTRFDAEVVSLPRVMRLVGQNDRGFDGSVAVHASSEVTCDQVANIAAWTADASVSGSGIRIAGEKLDSFVAVAKLRDGIVAVPPTEIHYRSTKFHYVAQADLREAISAGQLQIDGAFTVAPISIGELAKAASRFSRTPLPATGDANARGDFHLTTAPLAFRAEGIANLKNATYAGRSIGTAKLDWMFDETALQLTSRSENFFGGRYVATATMRELDWSTAEVASTFEGVQAAKIAAMLPGDMASPSKMPVAGTISGGARFTSLADLTKLNGSAWFRTNAFSAHDVPVEVQRCVTHFKDGHVSATCNGMAAEGTFQGAASTTISDVIEFASERELRLSQLPVLADFQLNRVSAERLIMAAGLNRREVPIQAAANLTLVRDISTRDSGAICDVVASVEDVRWKQYRLSPLLTANLRVKPDRVVLRELKGQFADGRVTGRAEVRLGSALDGHFEFAATRVNLRRATEALADSSARISGSGDVSIRGRLGRTITGEARLGANHITASGISVPRVRMPLEWSYTLDSNSARWRCRGGVIEAGNGEVRITTDGSYNRNLNVNCIADISRVDTSRLMVGKSAGAGIVDGRVTIKANRATSIQNVSGDFDFELSHVKALEVPVLSNLTQMIKLPDVTGFGSGPTVDGGVVRGRLSGPVIYVDEIALQQSNVQVLVEGRATIDGRLDLNVTASTGSTSPTDGLMSMLDSPLMLAAPAPVALLAKANEAMKDRVVNVHVGGTAARPMMKIQPAKALTQDALRFFLSSTVGGQIADASTRSNNQQQR</sequence>
<protein>
    <recommendedName>
        <fullName evidence="4">AsmA-like C-terminal domain-containing protein</fullName>
    </recommendedName>
</protein>